<dbReference type="AlphaFoldDB" id="A0A5C5ZCH6"/>
<keyword evidence="3" id="KW-1185">Reference proteome</keyword>
<organism evidence="2 3">
    <name type="scientific">Novipirellula herctigrandis</name>
    <dbReference type="NCBI Taxonomy" id="2527986"/>
    <lineage>
        <taxon>Bacteria</taxon>
        <taxon>Pseudomonadati</taxon>
        <taxon>Planctomycetota</taxon>
        <taxon>Planctomycetia</taxon>
        <taxon>Pirellulales</taxon>
        <taxon>Pirellulaceae</taxon>
        <taxon>Novipirellula</taxon>
    </lineage>
</organism>
<evidence type="ECO:0000313" key="2">
    <source>
        <dbReference type="EMBL" id="TWT84848.1"/>
    </source>
</evidence>
<name>A0A5C5ZCH6_9BACT</name>
<evidence type="ECO:0000313" key="3">
    <source>
        <dbReference type="Proteomes" id="UP000315010"/>
    </source>
</evidence>
<protein>
    <submittedName>
        <fullName evidence="2">Uncharacterized protein</fullName>
    </submittedName>
</protein>
<dbReference type="Proteomes" id="UP000315010">
    <property type="component" value="Unassembled WGS sequence"/>
</dbReference>
<sequence>MVRKRVADLSDGLSSTNGTGSEIALMQSM</sequence>
<reference evidence="2 3" key="1">
    <citation type="submission" date="2019-02" db="EMBL/GenBank/DDBJ databases">
        <title>Deep-cultivation of Planctomycetes and their phenomic and genomic characterization uncovers novel biology.</title>
        <authorList>
            <person name="Wiegand S."/>
            <person name="Jogler M."/>
            <person name="Boedeker C."/>
            <person name="Pinto D."/>
            <person name="Vollmers J."/>
            <person name="Rivas-Marin E."/>
            <person name="Kohn T."/>
            <person name="Peeters S.H."/>
            <person name="Heuer A."/>
            <person name="Rast P."/>
            <person name="Oberbeckmann S."/>
            <person name="Bunk B."/>
            <person name="Jeske O."/>
            <person name="Meyerdierks A."/>
            <person name="Storesund J.E."/>
            <person name="Kallscheuer N."/>
            <person name="Luecker S."/>
            <person name="Lage O.M."/>
            <person name="Pohl T."/>
            <person name="Merkel B.J."/>
            <person name="Hornburger P."/>
            <person name="Mueller R.-W."/>
            <person name="Bruemmer F."/>
            <person name="Labrenz M."/>
            <person name="Spormann A.M."/>
            <person name="Op Den Camp H."/>
            <person name="Overmann J."/>
            <person name="Amann R."/>
            <person name="Jetten M.S.M."/>
            <person name="Mascher T."/>
            <person name="Medema M.H."/>
            <person name="Devos D.P."/>
            <person name="Kaster A.-K."/>
            <person name="Ovreas L."/>
            <person name="Rohde M."/>
            <person name="Galperin M.Y."/>
            <person name="Jogler C."/>
        </authorList>
    </citation>
    <scope>NUCLEOTIDE SEQUENCE [LARGE SCALE GENOMIC DNA]</scope>
    <source>
        <strain evidence="2 3">CA13</strain>
    </source>
</reference>
<gene>
    <name evidence="2" type="ORF">CA13_63290</name>
</gene>
<comment type="caution">
    <text evidence="2">The sequence shown here is derived from an EMBL/GenBank/DDBJ whole genome shotgun (WGS) entry which is preliminary data.</text>
</comment>
<accession>A0A5C5ZCH6</accession>
<proteinExistence type="predicted"/>
<feature type="region of interest" description="Disordered" evidence="1">
    <location>
        <begin position="1"/>
        <end position="29"/>
    </location>
</feature>
<dbReference type="EMBL" id="SJPJ01000001">
    <property type="protein sequence ID" value="TWT84848.1"/>
    <property type="molecule type" value="Genomic_DNA"/>
</dbReference>
<evidence type="ECO:0000256" key="1">
    <source>
        <dbReference type="SAM" id="MobiDB-lite"/>
    </source>
</evidence>